<evidence type="ECO:0000256" key="2">
    <source>
        <dbReference type="ARBA" id="ARBA00022840"/>
    </source>
</evidence>
<keyword evidence="2 4" id="KW-0067">ATP-binding</keyword>
<dbReference type="GO" id="GO:0005524">
    <property type="term" value="F:ATP binding"/>
    <property type="evidence" value="ECO:0007669"/>
    <property type="project" value="UniProtKB-KW"/>
</dbReference>
<feature type="domain" description="ABC transporter" evidence="3">
    <location>
        <begin position="4"/>
        <end position="223"/>
    </location>
</feature>
<dbReference type="InterPro" id="IPR027417">
    <property type="entry name" value="P-loop_NTPase"/>
</dbReference>
<gene>
    <name evidence="4" type="ORF">G9H61_03560</name>
</gene>
<proteinExistence type="predicted"/>
<evidence type="ECO:0000313" key="5">
    <source>
        <dbReference type="Proteomes" id="UP001321186"/>
    </source>
</evidence>
<keyword evidence="5" id="KW-1185">Reference proteome</keyword>
<dbReference type="InterPro" id="IPR003439">
    <property type="entry name" value="ABC_transporter-like_ATP-bd"/>
</dbReference>
<dbReference type="PROSITE" id="PS00211">
    <property type="entry name" value="ABC_TRANSPORTER_1"/>
    <property type="match status" value="1"/>
</dbReference>
<dbReference type="PANTHER" id="PTHR24220:SF470">
    <property type="entry name" value="CELL DIVISION ATP-BINDING PROTEIN FTSE"/>
    <property type="match status" value="1"/>
</dbReference>
<dbReference type="Gene3D" id="3.40.50.300">
    <property type="entry name" value="P-loop containing nucleotide triphosphate hydrolases"/>
    <property type="match status" value="1"/>
</dbReference>
<dbReference type="SMART" id="SM00382">
    <property type="entry name" value="AAA"/>
    <property type="match status" value="1"/>
</dbReference>
<sequence length="223" mass="24864">MAVLSFENVTILQDGIPTLQNINLEMNEGDFAYLIGKTGSGKSTLFRSIYAELPIELGVAQVAGYSLNDIKQSDVPFLRRKLGFVFQDFQLLTDRNVEKNLSFVLEATGHSNPDEIRYRIEQVLAQVGMSNAIQKRVHRLSGGEQQRICIARAILNNPVLLLADEPTGHLDPEVSLEIMQLFKQLNQQGTAILMASHDYNTMRQVPGKFLKCEGGNIFPVDSI</sequence>
<evidence type="ECO:0000256" key="1">
    <source>
        <dbReference type="ARBA" id="ARBA00022741"/>
    </source>
</evidence>
<dbReference type="EMBL" id="JAANOH010000001">
    <property type="protein sequence ID" value="MCZ2474506.1"/>
    <property type="molecule type" value="Genomic_DNA"/>
</dbReference>
<evidence type="ECO:0000259" key="3">
    <source>
        <dbReference type="PROSITE" id="PS50893"/>
    </source>
</evidence>
<reference evidence="4 5" key="1">
    <citation type="submission" date="2020-03" db="EMBL/GenBank/DDBJ databases">
        <authorList>
            <person name="Pitt A."/>
            <person name="Hahn M.W."/>
        </authorList>
    </citation>
    <scope>NUCLEOTIDE SEQUENCE [LARGE SCALE GENOMIC DNA]</scope>
    <source>
        <strain evidence="4 5">5A-MARBSE</strain>
    </source>
</reference>
<comment type="caution">
    <text evidence="4">The sequence shown here is derived from an EMBL/GenBank/DDBJ whole genome shotgun (WGS) entry which is preliminary data.</text>
</comment>
<dbReference type="RefSeq" id="WP_166375195.1">
    <property type="nucleotide sequence ID" value="NZ_CBCRZM010000017.1"/>
</dbReference>
<accession>A0ABT4JG26</accession>
<dbReference type="PROSITE" id="PS50893">
    <property type="entry name" value="ABC_TRANSPORTER_2"/>
    <property type="match status" value="1"/>
</dbReference>
<dbReference type="InterPro" id="IPR003593">
    <property type="entry name" value="AAA+_ATPase"/>
</dbReference>
<name>A0ABT4JG26_9BACT</name>
<dbReference type="Proteomes" id="UP001321186">
    <property type="component" value="Unassembled WGS sequence"/>
</dbReference>
<keyword evidence="1" id="KW-0547">Nucleotide-binding</keyword>
<protein>
    <submittedName>
        <fullName evidence="4">ATP-binding cassette domain-containing protein</fullName>
    </submittedName>
</protein>
<organism evidence="4 5">
    <name type="scientific">Aquirufa ecclesiirivi</name>
    <dbReference type="NCBI Taxonomy" id="2715124"/>
    <lineage>
        <taxon>Bacteria</taxon>
        <taxon>Pseudomonadati</taxon>
        <taxon>Bacteroidota</taxon>
        <taxon>Cytophagia</taxon>
        <taxon>Cytophagales</taxon>
        <taxon>Flectobacillaceae</taxon>
        <taxon>Aquirufa</taxon>
    </lineage>
</organism>
<dbReference type="InterPro" id="IPR015854">
    <property type="entry name" value="ABC_transpr_LolD-like"/>
</dbReference>
<dbReference type="SUPFAM" id="SSF52540">
    <property type="entry name" value="P-loop containing nucleoside triphosphate hydrolases"/>
    <property type="match status" value="1"/>
</dbReference>
<dbReference type="PANTHER" id="PTHR24220">
    <property type="entry name" value="IMPORT ATP-BINDING PROTEIN"/>
    <property type="match status" value="1"/>
</dbReference>
<evidence type="ECO:0000313" key="4">
    <source>
        <dbReference type="EMBL" id="MCZ2474506.1"/>
    </source>
</evidence>
<dbReference type="Pfam" id="PF00005">
    <property type="entry name" value="ABC_tran"/>
    <property type="match status" value="1"/>
</dbReference>
<dbReference type="InterPro" id="IPR017871">
    <property type="entry name" value="ABC_transporter-like_CS"/>
</dbReference>